<feature type="signal peptide" evidence="1">
    <location>
        <begin position="1"/>
        <end position="22"/>
    </location>
</feature>
<dbReference type="OMA" id="HTTIITG"/>
<proteinExistence type="predicted"/>
<dbReference type="InterPro" id="IPR017850">
    <property type="entry name" value="Alkaline_phosphatase_core_sf"/>
</dbReference>
<dbReference type="STRING" id="136037.A0A067R0Y1"/>
<dbReference type="AlphaFoldDB" id="A0A067R0Y1"/>
<dbReference type="InParanoid" id="A0A067R0Y1"/>
<dbReference type="Gene3D" id="3.40.720.10">
    <property type="entry name" value="Alkaline Phosphatase, subunit A"/>
    <property type="match status" value="1"/>
</dbReference>
<evidence type="ECO:0000256" key="1">
    <source>
        <dbReference type="SAM" id="SignalP"/>
    </source>
</evidence>
<dbReference type="eggNOG" id="KOG2645">
    <property type="taxonomic scope" value="Eukaryota"/>
</dbReference>
<keyword evidence="3" id="KW-1185">Reference proteome</keyword>
<dbReference type="PANTHER" id="PTHR10151">
    <property type="entry name" value="ECTONUCLEOTIDE PYROPHOSPHATASE/PHOSPHODIESTERASE"/>
    <property type="match status" value="1"/>
</dbReference>
<gene>
    <name evidence="2" type="ORF">L798_09343</name>
</gene>
<dbReference type="EMBL" id="KK852794">
    <property type="protein sequence ID" value="KDR16436.1"/>
    <property type="molecule type" value="Genomic_DNA"/>
</dbReference>
<dbReference type="Proteomes" id="UP000027135">
    <property type="component" value="Unassembled WGS sequence"/>
</dbReference>
<feature type="chain" id="PRO_5001644579" evidence="1">
    <location>
        <begin position="23"/>
        <end position="409"/>
    </location>
</feature>
<evidence type="ECO:0000313" key="3">
    <source>
        <dbReference type="Proteomes" id="UP000027135"/>
    </source>
</evidence>
<reference evidence="2 3" key="1">
    <citation type="journal article" date="2014" name="Nat. Commun.">
        <title>Molecular traces of alternative social organization in a termite genome.</title>
        <authorList>
            <person name="Terrapon N."/>
            <person name="Li C."/>
            <person name="Robertson H.M."/>
            <person name="Ji L."/>
            <person name="Meng X."/>
            <person name="Booth W."/>
            <person name="Chen Z."/>
            <person name="Childers C.P."/>
            <person name="Glastad K.M."/>
            <person name="Gokhale K."/>
            <person name="Gowin J."/>
            <person name="Gronenberg W."/>
            <person name="Hermansen R.A."/>
            <person name="Hu H."/>
            <person name="Hunt B.G."/>
            <person name="Huylmans A.K."/>
            <person name="Khalil S.M."/>
            <person name="Mitchell R.D."/>
            <person name="Munoz-Torres M.C."/>
            <person name="Mustard J.A."/>
            <person name="Pan H."/>
            <person name="Reese J.T."/>
            <person name="Scharf M.E."/>
            <person name="Sun F."/>
            <person name="Vogel H."/>
            <person name="Xiao J."/>
            <person name="Yang W."/>
            <person name="Yang Z."/>
            <person name="Yang Z."/>
            <person name="Zhou J."/>
            <person name="Zhu J."/>
            <person name="Brent C.S."/>
            <person name="Elsik C.G."/>
            <person name="Goodisman M.A."/>
            <person name="Liberles D.A."/>
            <person name="Roe R.M."/>
            <person name="Vargo E.L."/>
            <person name="Vilcinskas A."/>
            <person name="Wang J."/>
            <person name="Bornberg-Bauer E."/>
            <person name="Korb J."/>
            <person name="Zhang G."/>
            <person name="Liebig J."/>
        </authorList>
    </citation>
    <scope>NUCLEOTIDE SEQUENCE [LARGE SCALE GENOMIC DNA]</scope>
    <source>
        <tissue evidence="2">Whole organism</tissue>
    </source>
</reference>
<dbReference type="Pfam" id="PF01663">
    <property type="entry name" value="Phosphodiest"/>
    <property type="match status" value="1"/>
</dbReference>
<organism evidence="2 3">
    <name type="scientific">Zootermopsis nevadensis</name>
    <name type="common">Dampwood termite</name>
    <dbReference type="NCBI Taxonomy" id="136037"/>
    <lineage>
        <taxon>Eukaryota</taxon>
        <taxon>Metazoa</taxon>
        <taxon>Ecdysozoa</taxon>
        <taxon>Arthropoda</taxon>
        <taxon>Hexapoda</taxon>
        <taxon>Insecta</taxon>
        <taxon>Pterygota</taxon>
        <taxon>Neoptera</taxon>
        <taxon>Polyneoptera</taxon>
        <taxon>Dictyoptera</taxon>
        <taxon>Blattodea</taxon>
        <taxon>Blattoidea</taxon>
        <taxon>Termitoidae</taxon>
        <taxon>Termopsidae</taxon>
        <taxon>Zootermopsis</taxon>
    </lineage>
</organism>
<name>A0A067R0Y1_ZOONE</name>
<dbReference type="GO" id="GO:0016787">
    <property type="term" value="F:hydrolase activity"/>
    <property type="evidence" value="ECO:0007669"/>
    <property type="project" value="UniProtKB-ARBA"/>
</dbReference>
<accession>A0A067R0Y1</accession>
<dbReference type="SUPFAM" id="SSF53649">
    <property type="entry name" value="Alkaline phosphatase-like"/>
    <property type="match status" value="1"/>
</dbReference>
<dbReference type="Gene3D" id="3.30.1360.180">
    <property type="match status" value="1"/>
</dbReference>
<dbReference type="InterPro" id="IPR002591">
    <property type="entry name" value="Phosphodiest/P_Trfase"/>
</dbReference>
<evidence type="ECO:0000313" key="2">
    <source>
        <dbReference type="EMBL" id="KDR16436.1"/>
    </source>
</evidence>
<protein>
    <submittedName>
        <fullName evidence="2">Ectonucleotide pyrophosphatase/phosphodiesterase family member 5</fullName>
    </submittedName>
</protein>
<dbReference type="PANTHER" id="PTHR10151:SF120">
    <property type="entry name" value="BIS(5'-ADENOSYL)-TRIPHOSPHATASE"/>
    <property type="match status" value="1"/>
</dbReference>
<sequence>MSAASTVKLILLLLINLELIGALSKHPLLLIVSFDGFRHDFFTKLATPGLNSFKSNGTHAPYVRNVFPTKTFPNHHSIATGLFPESHGVLGNEVYDPTLKKVLEFGSEMYNTQGITPIWTLNQLAARDRYSGVMMWPGGGFSYRGIVPKFHYAWNMNVSWERRVDLVMDWFSHSSTPANLVMLYFEEPDTTAHAFGPESAQVDNIATYVRQRLTNKNLLDKVNVVLLSDHGMATVTPQRIFNLSQYVDKAFFQIVDSSPVLQIRPSKGKQTIVYNTLKTASRTANFSIYQSNELPQRWHYGQSPRTPPLLAVADTGYAFQDLIEWYQKLNRTLTSNTTLGLHGYDNSEHCMRPFFIASGPLVKSGHRIQPFDTVDYYTLFSTILGVTPEPNNGTFANVRDLLKNPPSIT</sequence>
<keyword evidence="1" id="KW-0732">Signal</keyword>
<dbReference type="CDD" id="cd16018">
    <property type="entry name" value="Enpp"/>
    <property type="match status" value="1"/>
</dbReference>